<keyword evidence="2" id="KW-0479">Metal-binding</keyword>
<evidence type="ECO:0000313" key="10">
    <source>
        <dbReference type="Proteomes" id="UP000186955"/>
    </source>
</evidence>
<dbReference type="PANTHER" id="PTHR40626">
    <property type="entry name" value="MIP31509P"/>
    <property type="match status" value="1"/>
</dbReference>
<gene>
    <name evidence="9" type="ORF">PENSUB_4176</name>
</gene>
<dbReference type="CDD" id="cd12148">
    <property type="entry name" value="fungal_TF_MHR"/>
    <property type="match status" value="1"/>
</dbReference>
<keyword evidence="6" id="KW-0539">Nucleus</keyword>
<evidence type="ECO:0000256" key="4">
    <source>
        <dbReference type="ARBA" id="ARBA00022771"/>
    </source>
</evidence>
<evidence type="ECO:0000256" key="2">
    <source>
        <dbReference type="ARBA" id="ARBA00022723"/>
    </source>
</evidence>
<dbReference type="GO" id="GO:0008270">
    <property type="term" value="F:zinc ion binding"/>
    <property type="evidence" value="ECO:0007669"/>
    <property type="project" value="UniProtKB-KW"/>
</dbReference>
<dbReference type="GO" id="GO:0005634">
    <property type="term" value="C:nucleus"/>
    <property type="evidence" value="ECO:0007669"/>
    <property type="project" value="UniProtKB-SubCell"/>
</dbReference>
<dbReference type="GO" id="GO:0000981">
    <property type="term" value="F:DNA-binding transcription factor activity, RNA polymerase II-specific"/>
    <property type="evidence" value="ECO:0007669"/>
    <property type="project" value="InterPro"/>
</dbReference>
<comment type="subcellular location">
    <subcellularLocation>
        <location evidence="1">Nucleus</location>
    </subcellularLocation>
</comment>
<feature type="domain" description="Xylanolytic transcriptional activator regulatory" evidence="8">
    <location>
        <begin position="42"/>
        <end position="252"/>
    </location>
</feature>
<feature type="region of interest" description="Disordered" evidence="7">
    <location>
        <begin position="1"/>
        <end position="27"/>
    </location>
</feature>
<keyword evidence="3" id="KW-0677">Repeat</keyword>
<keyword evidence="10" id="KW-1185">Reference proteome</keyword>
<evidence type="ECO:0000256" key="5">
    <source>
        <dbReference type="ARBA" id="ARBA00022833"/>
    </source>
</evidence>
<evidence type="ECO:0000259" key="8">
    <source>
        <dbReference type="Pfam" id="PF04082"/>
    </source>
</evidence>
<keyword evidence="5" id="KW-0862">Zinc</keyword>
<dbReference type="EMBL" id="MNBE01000350">
    <property type="protein sequence ID" value="OKP10387.1"/>
    <property type="molecule type" value="Genomic_DNA"/>
</dbReference>
<evidence type="ECO:0000256" key="7">
    <source>
        <dbReference type="SAM" id="MobiDB-lite"/>
    </source>
</evidence>
<dbReference type="InterPro" id="IPR007219">
    <property type="entry name" value="XnlR_reg_dom"/>
</dbReference>
<evidence type="ECO:0000256" key="6">
    <source>
        <dbReference type="ARBA" id="ARBA00023242"/>
    </source>
</evidence>
<dbReference type="AlphaFoldDB" id="A0A1Q5UD29"/>
<keyword evidence="4" id="KW-0863">Zinc-finger</keyword>
<proteinExistence type="predicted"/>
<protein>
    <recommendedName>
        <fullName evidence="8">Xylanolytic transcriptional activator regulatory domain-containing protein</fullName>
    </recommendedName>
</protein>
<comment type="caution">
    <text evidence="9">The sequence shown here is derived from an EMBL/GenBank/DDBJ whole genome shotgun (WGS) entry which is preliminary data.</text>
</comment>
<evidence type="ECO:0000256" key="3">
    <source>
        <dbReference type="ARBA" id="ARBA00022737"/>
    </source>
</evidence>
<dbReference type="PANTHER" id="PTHR40626:SF36">
    <property type="entry name" value="TRANSCRIPTION FACTOR WITH C2H2 AND ZN(2)-CYS(6) DNA BINDING DOMAIN (EUROFUNG)"/>
    <property type="match status" value="1"/>
</dbReference>
<evidence type="ECO:0000313" key="9">
    <source>
        <dbReference type="EMBL" id="OKP10387.1"/>
    </source>
</evidence>
<dbReference type="GO" id="GO:0000785">
    <property type="term" value="C:chromatin"/>
    <property type="evidence" value="ECO:0007669"/>
    <property type="project" value="TreeGrafter"/>
</dbReference>
<evidence type="ECO:0000256" key="1">
    <source>
        <dbReference type="ARBA" id="ARBA00004123"/>
    </source>
</evidence>
<reference evidence="9 10" key="1">
    <citation type="submission" date="2016-10" db="EMBL/GenBank/DDBJ databases">
        <title>Genome sequence of the ascomycete fungus Penicillium subrubescens.</title>
        <authorList>
            <person name="De Vries R.P."/>
            <person name="Peng M."/>
            <person name="Dilokpimol A."/>
            <person name="Hilden K."/>
            <person name="Makela M.R."/>
            <person name="Grigoriev I."/>
            <person name="Riley R."/>
            <person name="Granchi Z."/>
        </authorList>
    </citation>
    <scope>NUCLEOTIDE SEQUENCE [LARGE SCALE GENOMIC DNA]</scope>
    <source>
        <strain evidence="9 10">CBS 132785</strain>
    </source>
</reference>
<dbReference type="GO" id="GO:0006351">
    <property type="term" value="P:DNA-templated transcription"/>
    <property type="evidence" value="ECO:0007669"/>
    <property type="project" value="InterPro"/>
</dbReference>
<dbReference type="InterPro" id="IPR051059">
    <property type="entry name" value="VerF-like"/>
</dbReference>
<dbReference type="Proteomes" id="UP000186955">
    <property type="component" value="Unassembled WGS sequence"/>
</dbReference>
<accession>A0A1Q5UD29</accession>
<organism evidence="9 10">
    <name type="scientific">Penicillium subrubescens</name>
    <dbReference type="NCBI Taxonomy" id="1316194"/>
    <lineage>
        <taxon>Eukaryota</taxon>
        <taxon>Fungi</taxon>
        <taxon>Dikarya</taxon>
        <taxon>Ascomycota</taxon>
        <taxon>Pezizomycotina</taxon>
        <taxon>Eurotiomycetes</taxon>
        <taxon>Eurotiomycetidae</taxon>
        <taxon>Eurotiales</taxon>
        <taxon>Aspergillaceae</taxon>
        <taxon>Penicillium</taxon>
    </lineage>
</organism>
<feature type="compositionally biased region" description="Polar residues" evidence="7">
    <location>
        <begin position="12"/>
        <end position="27"/>
    </location>
</feature>
<sequence>MDASIAEEQEQHPSSLIPRSSSPNPKESQTYYLEKRKQFAHCYFEVFHPFWPFIHKATFDVHQETPLLLQSIVALGMWTSGERSTQSAAVELHGNLDFAIRDQREKWDASEVEGACSTCFWPIATYQAILLHVIFSVLVKSEKAVNLDLKASISAADLTLLKSLVRSCRRLGMFFYPNILAKYKQSDLPGFVWVGVEEIKRFNIALYKLCAKLSSENPKDRPLLPAGELQFPLPSNDSLWNSVERHEWEANAKREDTVSLGDDFQAKWISNFADVLGFFGV</sequence>
<dbReference type="GO" id="GO:0000978">
    <property type="term" value="F:RNA polymerase II cis-regulatory region sequence-specific DNA binding"/>
    <property type="evidence" value="ECO:0007669"/>
    <property type="project" value="InterPro"/>
</dbReference>
<dbReference type="Pfam" id="PF04082">
    <property type="entry name" value="Fungal_trans"/>
    <property type="match status" value="1"/>
</dbReference>
<dbReference type="STRING" id="1316194.A0A1Q5UD29"/>
<name>A0A1Q5UD29_9EURO</name>